<dbReference type="PROSITE" id="PS00211">
    <property type="entry name" value="ABC_TRANSPORTER_1"/>
    <property type="match status" value="1"/>
</dbReference>
<dbReference type="GO" id="GO:0016887">
    <property type="term" value="F:ATP hydrolysis activity"/>
    <property type="evidence" value="ECO:0007669"/>
    <property type="project" value="InterPro"/>
</dbReference>
<dbReference type="Pfam" id="PF00005">
    <property type="entry name" value="ABC_tran"/>
    <property type="match status" value="1"/>
</dbReference>
<dbReference type="Proteomes" id="UP000031307">
    <property type="component" value="Unassembled WGS sequence"/>
</dbReference>
<feature type="domain" description="ABC transporter" evidence="4">
    <location>
        <begin position="3"/>
        <end position="236"/>
    </location>
</feature>
<accession>A0A0C1ECB7</accession>
<comment type="caution">
    <text evidence="5">The sequence shown here is derived from an EMBL/GenBank/DDBJ whole genome shotgun (WGS) entry which is preliminary data.</text>
</comment>
<sequence length="272" mass="31083">MFNSVKDFFIREKIKKQALNNISFSIAEGEVIGLLGPNGAGKTTLLKILSGLIHPSSGTVSVLSKIPYQKDRNYLLQIGVVMGQKSQLLWDIPAIDTLNIISEIYQIRKEEFKKRLKQFIEMLSIHELLDTPVRHLSLGERMKFELIASLIHQPKVLFLDEPTIGLDLVSQRVIRDFLHWINQAFKTTIIITSHYMKDIEVLAQRVMVIKKGSICYDGSIQSLKNHCCRHSHKIYFSTENNDSFQLSQPIERVSAQQFSLSCSPEDLQKKSL</sequence>
<dbReference type="InterPro" id="IPR003439">
    <property type="entry name" value="ABC_transporter-like_ATP-bd"/>
</dbReference>
<organism evidence="5 6">
    <name type="scientific">Parachlamydia acanthamoebae</name>
    <dbReference type="NCBI Taxonomy" id="83552"/>
    <lineage>
        <taxon>Bacteria</taxon>
        <taxon>Pseudomonadati</taxon>
        <taxon>Chlamydiota</taxon>
        <taxon>Chlamydiia</taxon>
        <taxon>Parachlamydiales</taxon>
        <taxon>Parachlamydiaceae</taxon>
        <taxon>Parachlamydia</taxon>
    </lineage>
</organism>
<evidence type="ECO:0000313" key="5">
    <source>
        <dbReference type="EMBL" id="KIA78747.1"/>
    </source>
</evidence>
<dbReference type="AlphaFoldDB" id="A0A0C1ECB7"/>
<keyword evidence="3 5" id="KW-0067">ATP-binding</keyword>
<dbReference type="GO" id="GO:0005524">
    <property type="term" value="F:ATP binding"/>
    <property type="evidence" value="ECO:0007669"/>
    <property type="project" value="UniProtKB-KW"/>
</dbReference>
<dbReference type="PATRIC" id="fig|83552.4.peg.18"/>
<dbReference type="InterPro" id="IPR017871">
    <property type="entry name" value="ABC_transporter-like_CS"/>
</dbReference>
<dbReference type="InterPro" id="IPR003593">
    <property type="entry name" value="AAA+_ATPase"/>
</dbReference>
<dbReference type="SMART" id="SM00382">
    <property type="entry name" value="AAA"/>
    <property type="match status" value="1"/>
</dbReference>
<dbReference type="PROSITE" id="PS50893">
    <property type="entry name" value="ABC_TRANSPORTER_2"/>
    <property type="match status" value="1"/>
</dbReference>
<evidence type="ECO:0000313" key="6">
    <source>
        <dbReference type="Proteomes" id="UP000031307"/>
    </source>
</evidence>
<dbReference type="InterPro" id="IPR050763">
    <property type="entry name" value="ABC_transporter_ATP-binding"/>
</dbReference>
<keyword evidence="1" id="KW-0813">Transport</keyword>
<name>A0A0C1ECB7_9BACT</name>
<dbReference type="PANTHER" id="PTHR42711:SF4">
    <property type="entry name" value="ABC TRANSPORTER RELATED"/>
    <property type="match status" value="1"/>
</dbReference>
<keyword evidence="2" id="KW-0547">Nucleotide-binding</keyword>
<reference evidence="5 6" key="1">
    <citation type="journal article" date="2014" name="Mol. Biol. Evol.">
        <title>Massive expansion of Ubiquitination-related gene families within the Chlamydiae.</title>
        <authorList>
            <person name="Domman D."/>
            <person name="Collingro A."/>
            <person name="Lagkouvardos I."/>
            <person name="Gehre L."/>
            <person name="Weinmaier T."/>
            <person name="Rattei T."/>
            <person name="Subtil A."/>
            <person name="Horn M."/>
        </authorList>
    </citation>
    <scope>NUCLEOTIDE SEQUENCE [LARGE SCALE GENOMIC DNA]</scope>
    <source>
        <strain evidence="5 6">OEW1</strain>
    </source>
</reference>
<gene>
    <name evidence="5" type="ORF">DB43_DK00020</name>
</gene>
<protein>
    <submittedName>
        <fullName evidence="5">Putative ABC transporter ATP-binding protein</fullName>
    </submittedName>
</protein>
<dbReference type="Gene3D" id="3.40.50.300">
    <property type="entry name" value="P-loop containing nucleotide triphosphate hydrolases"/>
    <property type="match status" value="1"/>
</dbReference>
<proteinExistence type="predicted"/>
<dbReference type="SUPFAM" id="SSF52540">
    <property type="entry name" value="P-loop containing nucleoside triphosphate hydrolases"/>
    <property type="match status" value="1"/>
</dbReference>
<evidence type="ECO:0000256" key="2">
    <source>
        <dbReference type="ARBA" id="ARBA00022741"/>
    </source>
</evidence>
<dbReference type="EMBL" id="JSAM01000005">
    <property type="protein sequence ID" value="KIA78747.1"/>
    <property type="molecule type" value="Genomic_DNA"/>
</dbReference>
<evidence type="ECO:0000259" key="4">
    <source>
        <dbReference type="PROSITE" id="PS50893"/>
    </source>
</evidence>
<dbReference type="InterPro" id="IPR027417">
    <property type="entry name" value="P-loop_NTPase"/>
</dbReference>
<evidence type="ECO:0000256" key="3">
    <source>
        <dbReference type="ARBA" id="ARBA00022840"/>
    </source>
</evidence>
<evidence type="ECO:0000256" key="1">
    <source>
        <dbReference type="ARBA" id="ARBA00022448"/>
    </source>
</evidence>
<dbReference type="PANTHER" id="PTHR42711">
    <property type="entry name" value="ABC TRANSPORTER ATP-BINDING PROTEIN"/>
    <property type="match status" value="1"/>
</dbReference>